<proteinExistence type="predicted"/>
<keyword evidence="2" id="KW-1185">Reference proteome</keyword>
<dbReference type="AlphaFoldDB" id="A0A1N7SVD1"/>
<accession>A0A1N7SVD1</accession>
<organism evidence="1 2">
    <name type="scientific">Paraburkholderia piptadeniae</name>
    <dbReference type="NCBI Taxonomy" id="1701573"/>
    <lineage>
        <taxon>Bacteria</taxon>
        <taxon>Pseudomonadati</taxon>
        <taxon>Pseudomonadota</taxon>
        <taxon>Betaproteobacteria</taxon>
        <taxon>Burkholderiales</taxon>
        <taxon>Burkholderiaceae</taxon>
        <taxon>Paraburkholderia</taxon>
    </lineage>
</organism>
<sequence>MPLRDLLVAVAISGDNSLHHSFGGVPCGHFGVYGLGGTRAPLTPIVIVSLSQTRRVVVG</sequence>
<dbReference type="Proteomes" id="UP000195569">
    <property type="component" value="Unassembled WGS sequence"/>
</dbReference>
<dbReference type="EMBL" id="CYGY02000115">
    <property type="protein sequence ID" value="SIT51345.1"/>
    <property type="molecule type" value="Genomic_DNA"/>
</dbReference>
<name>A0A1N7SVD1_9BURK</name>
<evidence type="ECO:0000313" key="2">
    <source>
        <dbReference type="Proteomes" id="UP000195569"/>
    </source>
</evidence>
<comment type="caution">
    <text evidence="1">The sequence shown here is derived from an EMBL/GenBank/DDBJ whole genome shotgun (WGS) entry which is preliminary data.</text>
</comment>
<evidence type="ECO:0000313" key="1">
    <source>
        <dbReference type="EMBL" id="SIT51345.1"/>
    </source>
</evidence>
<protein>
    <submittedName>
        <fullName evidence="1">Uncharacterized protein</fullName>
    </submittedName>
</protein>
<reference evidence="1" key="1">
    <citation type="submission" date="2016-12" db="EMBL/GenBank/DDBJ databases">
        <authorList>
            <person name="Moulin L."/>
        </authorList>
    </citation>
    <scope>NUCLEOTIDE SEQUENCE [LARGE SCALE GENOMIC DNA]</scope>
    <source>
        <strain evidence="1">STM 7183</strain>
    </source>
</reference>
<gene>
    <name evidence="1" type="ORF">BN2476_1150059</name>
</gene>